<gene>
    <name evidence="4" type="ORF">MDG893_15095</name>
</gene>
<comment type="caution">
    <text evidence="4">The sequence shown here is derived from an EMBL/GenBank/DDBJ whole genome shotgun (WGS) entry which is preliminary data.</text>
</comment>
<dbReference type="eggNOG" id="COG0015">
    <property type="taxonomic scope" value="Bacteria"/>
</dbReference>
<dbReference type="AlphaFoldDB" id="A6F014"/>
<dbReference type="PANTHER" id="PTHR43172">
    <property type="entry name" value="ADENYLOSUCCINATE LYASE"/>
    <property type="match status" value="1"/>
</dbReference>
<dbReference type="InterPro" id="IPR022761">
    <property type="entry name" value="Fumarate_lyase_N"/>
</dbReference>
<dbReference type="GO" id="GO:0019619">
    <property type="term" value="P:3,4-dihydroxybenzoate catabolic process"/>
    <property type="evidence" value="ECO:0007669"/>
    <property type="project" value="InterPro"/>
</dbReference>
<keyword evidence="4" id="KW-0456">Lyase</keyword>
<dbReference type="Proteomes" id="UP000005856">
    <property type="component" value="Unassembled WGS sequence"/>
</dbReference>
<dbReference type="InterPro" id="IPR008948">
    <property type="entry name" value="L-Aspartase-like"/>
</dbReference>
<dbReference type="InterPro" id="IPR019468">
    <property type="entry name" value="AdenyloSucc_lyase_C"/>
</dbReference>
<dbReference type="InterPro" id="IPR000362">
    <property type="entry name" value="Fumarate_lyase_fam"/>
</dbReference>
<protein>
    <recommendedName>
        <fullName evidence="2">3-carboxy-cis,cis-muconate cycloisomerase</fullName>
        <ecNumber evidence="2">5.5.1.2</ecNumber>
    </recommendedName>
</protein>
<dbReference type="Gene3D" id="1.10.40.30">
    <property type="entry name" value="Fumarase/aspartase (C-terminal domain)"/>
    <property type="match status" value="1"/>
</dbReference>
<reference evidence="4 5" key="1">
    <citation type="submission" date="2007-06" db="EMBL/GenBank/DDBJ databases">
        <authorList>
            <person name="Green D."/>
            <person name="Ferriera S."/>
            <person name="Johnson J."/>
            <person name="Kravitz S."/>
            <person name="Beeson K."/>
            <person name="Sutton G."/>
            <person name="Rogers Y.-H."/>
            <person name="Friedman R."/>
            <person name="Frazier M."/>
            <person name="Venter J.C."/>
        </authorList>
    </citation>
    <scope>NUCLEOTIDE SEQUENCE [LARGE SCALE GENOMIC DNA]</scope>
    <source>
        <strain evidence="4 5">DG893</strain>
    </source>
</reference>
<organism evidence="4 5">
    <name type="scientific">Marinobacter algicola DG893</name>
    <dbReference type="NCBI Taxonomy" id="443152"/>
    <lineage>
        <taxon>Bacteria</taxon>
        <taxon>Pseudomonadati</taxon>
        <taxon>Pseudomonadota</taxon>
        <taxon>Gammaproteobacteria</taxon>
        <taxon>Pseudomonadales</taxon>
        <taxon>Marinobacteraceae</taxon>
        <taxon>Marinobacter</taxon>
    </lineage>
</organism>
<proteinExistence type="inferred from homology"/>
<accession>A6F014</accession>
<comment type="similarity">
    <text evidence="1">Belongs to the class-II fumarase/aspartase family.</text>
</comment>
<dbReference type="OrthoDB" id="9768878at2"/>
<name>A6F014_9GAMM</name>
<dbReference type="CDD" id="cd01597">
    <property type="entry name" value="pCLME"/>
    <property type="match status" value="1"/>
</dbReference>
<dbReference type="RefSeq" id="WP_007153610.1">
    <property type="nucleotide sequence ID" value="NZ_ABCP01000011.1"/>
</dbReference>
<feature type="domain" description="Adenylosuccinate lyase C-terminal" evidence="3">
    <location>
        <begin position="363"/>
        <end position="444"/>
    </location>
</feature>
<evidence type="ECO:0000259" key="3">
    <source>
        <dbReference type="SMART" id="SM00998"/>
    </source>
</evidence>
<dbReference type="SMART" id="SM00998">
    <property type="entry name" value="ADSL_C"/>
    <property type="match status" value="1"/>
</dbReference>
<dbReference type="NCBIfam" id="TIGR02426">
    <property type="entry name" value="protocat_pcaB"/>
    <property type="match status" value="1"/>
</dbReference>
<dbReference type="EMBL" id="ABCP01000011">
    <property type="protein sequence ID" value="EDM47927.1"/>
    <property type="molecule type" value="Genomic_DNA"/>
</dbReference>
<evidence type="ECO:0000256" key="1">
    <source>
        <dbReference type="ARBA" id="ARBA00034772"/>
    </source>
</evidence>
<sequence length="447" mass="48532">MSQSTPHDAPALYGQLLSDKECGWYLSDQAQIKAMLKVEGQLALAQADVGLIPQEAADAINQATQLLEPDLVALAAGVASAGVPVPALVKALKKTLSQDFARWVHFGATSQDIVDTALILNCRELIKIYRQRLLEAIRLCVQLAEAHRGTLIAGRTRTQQAIPMSFGLKVANWIAPLLRQFERLEELVPRLLKVQLGGAVGSLAAMGDGADAVVKNLADRLSLQNAPSWHAQRDSLVEFSGWLAMTTGILGKMAEDWLRMAQTEVGELRFSNGGGSSTMPQKCNPVNAEIMVTMARQNAGLAGQMQQCMLHEHERSGYAWTQEWLLLPQMLMGTAVSLRHCLEGLESLEISAENVETNIAKSHGLIYAEAATFALAAHMSREDASRYVAEACEKVAGTGQHLFEVLKALTGHQLEIQSIRHGLLDGGATKAWTDEVLESAERLIKMG</sequence>
<dbReference type="InterPro" id="IPR020557">
    <property type="entry name" value="Fumarate_lyase_CS"/>
</dbReference>
<dbReference type="PRINTS" id="PR00145">
    <property type="entry name" value="ARGSUCLYASE"/>
</dbReference>
<dbReference type="Pfam" id="PF00206">
    <property type="entry name" value="Lyase_1"/>
    <property type="match status" value="1"/>
</dbReference>
<dbReference type="InterPro" id="IPR012789">
    <property type="entry name" value="Protocat_PcaB-like"/>
</dbReference>
<dbReference type="Gene3D" id="1.20.200.10">
    <property type="entry name" value="Fumarase/aspartase (Central domain)"/>
    <property type="match status" value="1"/>
</dbReference>
<dbReference type="PANTHER" id="PTHR43172:SF2">
    <property type="entry name" value="ADENYLOSUCCINATE LYASE C-TERMINAL DOMAIN-CONTAINING PROTEIN"/>
    <property type="match status" value="1"/>
</dbReference>
<evidence type="ECO:0000256" key="2">
    <source>
        <dbReference type="NCBIfam" id="TIGR02426"/>
    </source>
</evidence>
<dbReference type="SUPFAM" id="SSF48557">
    <property type="entry name" value="L-aspartase-like"/>
    <property type="match status" value="1"/>
</dbReference>
<dbReference type="EC" id="5.5.1.2" evidence="2"/>
<dbReference type="PRINTS" id="PR00149">
    <property type="entry name" value="FUMRATELYASE"/>
</dbReference>
<dbReference type="PROSITE" id="PS00163">
    <property type="entry name" value="FUMARATE_LYASES"/>
    <property type="match status" value="1"/>
</dbReference>
<evidence type="ECO:0000313" key="4">
    <source>
        <dbReference type="EMBL" id="EDM47927.1"/>
    </source>
</evidence>
<dbReference type="GO" id="GO:0047472">
    <property type="term" value="F:3-carboxy-cis,cis-muconate cycloisomerase activity"/>
    <property type="evidence" value="ECO:0007669"/>
    <property type="project" value="UniProtKB-UniRule"/>
</dbReference>
<evidence type="ECO:0000313" key="5">
    <source>
        <dbReference type="Proteomes" id="UP000005856"/>
    </source>
</evidence>
<dbReference type="GO" id="GO:0016829">
    <property type="term" value="F:lyase activity"/>
    <property type="evidence" value="ECO:0007669"/>
    <property type="project" value="UniProtKB-KW"/>
</dbReference>
<dbReference type="STRING" id="443152.MDG893_15095"/>
<keyword evidence="5" id="KW-1185">Reference proteome</keyword>